<name>A0A7S3XG06_9CHLO</name>
<gene>
    <name evidence="2" type="ORF">PSAL00342_LOCUS5886</name>
</gene>
<organism evidence="2">
    <name type="scientific">Picocystis salinarum</name>
    <dbReference type="NCBI Taxonomy" id="88271"/>
    <lineage>
        <taxon>Eukaryota</taxon>
        <taxon>Viridiplantae</taxon>
        <taxon>Chlorophyta</taxon>
        <taxon>Picocystophyceae</taxon>
        <taxon>Picocystales</taxon>
        <taxon>Picocystaceae</taxon>
        <taxon>Picocystis</taxon>
    </lineage>
</organism>
<feature type="compositionally biased region" description="Acidic residues" evidence="1">
    <location>
        <begin position="43"/>
        <end position="58"/>
    </location>
</feature>
<protein>
    <submittedName>
        <fullName evidence="2">Uncharacterized protein</fullName>
    </submittedName>
</protein>
<feature type="region of interest" description="Disordered" evidence="1">
    <location>
        <begin position="1"/>
        <end position="88"/>
    </location>
</feature>
<proteinExistence type="predicted"/>
<dbReference type="EMBL" id="HBIS01006501">
    <property type="protein sequence ID" value="CAE0612051.1"/>
    <property type="molecule type" value="Transcribed_RNA"/>
</dbReference>
<dbReference type="AlphaFoldDB" id="A0A7S3XG06"/>
<reference evidence="2" key="1">
    <citation type="submission" date="2021-01" db="EMBL/GenBank/DDBJ databases">
        <authorList>
            <person name="Corre E."/>
            <person name="Pelletier E."/>
            <person name="Niang G."/>
            <person name="Scheremetjew M."/>
            <person name="Finn R."/>
            <person name="Kale V."/>
            <person name="Holt S."/>
            <person name="Cochrane G."/>
            <person name="Meng A."/>
            <person name="Brown T."/>
            <person name="Cohen L."/>
        </authorList>
    </citation>
    <scope>NUCLEOTIDE SEQUENCE</scope>
    <source>
        <strain evidence="2">CCMP1897</strain>
    </source>
</reference>
<evidence type="ECO:0000256" key="1">
    <source>
        <dbReference type="SAM" id="MobiDB-lite"/>
    </source>
</evidence>
<accession>A0A7S3XG06</accession>
<evidence type="ECO:0000313" key="2">
    <source>
        <dbReference type="EMBL" id="CAE0612051.1"/>
    </source>
</evidence>
<sequence>MADDGGDAMRTSTARTAILSDADQEGGEGGEGWTKRKHAYVDDVADEEEEEEDEEEEEEVRRIASRSGRTDPTWSRTERAAAPPSRLRSLPRVVSTRIGTCAWSTREA</sequence>